<dbReference type="Gene3D" id="3.40.50.150">
    <property type="entry name" value="Vaccinia Virus protein VP39"/>
    <property type="match status" value="1"/>
</dbReference>
<dbReference type="SUPFAM" id="SSF53335">
    <property type="entry name" value="S-adenosyl-L-methionine-dependent methyltransferases"/>
    <property type="match status" value="1"/>
</dbReference>
<dbReference type="CDD" id="cd02440">
    <property type="entry name" value="AdoMet_MTases"/>
    <property type="match status" value="1"/>
</dbReference>
<dbReference type="Gene3D" id="1.10.150.290">
    <property type="entry name" value="S-adenosyl-L-methionine-dependent methyltransferases"/>
    <property type="match status" value="1"/>
</dbReference>
<evidence type="ECO:0000313" key="3">
    <source>
        <dbReference type="Proteomes" id="UP000322362"/>
    </source>
</evidence>
<dbReference type="RefSeq" id="WP_148921108.1">
    <property type="nucleotide sequence ID" value="NZ_VTAV01000022.1"/>
</dbReference>
<dbReference type="GO" id="GO:0030798">
    <property type="term" value="F:trans-aconitate 2-methyltransferase activity"/>
    <property type="evidence" value="ECO:0007669"/>
    <property type="project" value="InterPro"/>
</dbReference>
<dbReference type="AlphaFoldDB" id="A0A5D4GUW9"/>
<keyword evidence="3" id="KW-1185">Reference proteome</keyword>
<name>A0A5D4GUW9_9SPHI</name>
<dbReference type="Proteomes" id="UP000322362">
    <property type="component" value="Unassembled WGS sequence"/>
</dbReference>
<keyword evidence="2" id="KW-0489">Methyltransferase</keyword>
<proteinExistence type="predicted"/>
<dbReference type="InterPro" id="IPR025714">
    <property type="entry name" value="Methyltranfer_dom"/>
</dbReference>
<organism evidence="2 3">
    <name type="scientific">Sphingobacterium phlebotomi</name>
    <dbReference type="NCBI Taxonomy" id="2605433"/>
    <lineage>
        <taxon>Bacteria</taxon>
        <taxon>Pseudomonadati</taxon>
        <taxon>Bacteroidota</taxon>
        <taxon>Sphingobacteriia</taxon>
        <taxon>Sphingobacteriales</taxon>
        <taxon>Sphingobacteriaceae</taxon>
        <taxon>Sphingobacterium</taxon>
    </lineage>
</organism>
<evidence type="ECO:0000259" key="1">
    <source>
        <dbReference type="Pfam" id="PF13847"/>
    </source>
</evidence>
<gene>
    <name evidence="2" type="ORF">FXV77_20480</name>
</gene>
<comment type="caution">
    <text evidence="2">The sequence shown here is derived from an EMBL/GenBank/DDBJ whole genome shotgun (WGS) entry which is preliminary data.</text>
</comment>
<reference evidence="2 3" key="1">
    <citation type="submission" date="2019-08" db="EMBL/GenBank/DDBJ databases">
        <title>Phlebobacter frassis gen. nov. sp. nov., a new member of family Sphingobacteriaceae isolated from sand fly rearing media.</title>
        <authorList>
            <person name="Kakumanu M.L."/>
            <person name="Marayati B.F."/>
            <person name="Wada-Katsumata A."/>
            <person name="Wasserberg G."/>
            <person name="Schal C."/>
            <person name="Apperson C.S."/>
            <person name="Ponnusamy L."/>
        </authorList>
    </citation>
    <scope>NUCLEOTIDE SEQUENCE [LARGE SCALE GENOMIC DNA]</scope>
    <source>
        <strain evidence="2 3">SSI9</strain>
    </source>
</reference>
<sequence length="259" mass="30415">MPWNPEKYNQFKNIRYQPFFDLMDMISPVDIRNAVDIGCGTGEQTSILSEKFKNTTFLGIDSSSEMLYESNKFVHDKLQFQQSSIETFLTNDSKWDLIFSNAALQWVDHHEKLFKRLISKLNDGGQLAVQMPVQSENFLNQILYDLVQEKPFSDFLNKWKRTSPVLRMDDYAQIMFEGRLSEIQIIQKVYPIIADDPQKLFDFISGSALIPYLELMSENEQEIFVAAYKKRIEKEFQKFPAIYAFKRILLYGKMSVRFS</sequence>
<dbReference type="EMBL" id="VTAV01000022">
    <property type="protein sequence ID" value="TYR31812.1"/>
    <property type="molecule type" value="Genomic_DNA"/>
</dbReference>
<accession>A0A5D4GUW9</accession>
<dbReference type="PANTHER" id="PTHR43861">
    <property type="entry name" value="TRANS-ACONITATE 2-METHYLTRANSFERASE-RELATED"/>
    <property type="match status" value="1"/>
</dbReference>
<feature type="domain" description="Methyltransferase" evidence="1">
    <location>
        <begin position="34"/>
        <end position="141"/>
    </location>
</feature>
<keyword evidence="2" id="KW-0808">Transferase</keyword>
<dbReference type="InterPro" id="IPR029063">
    <property type="entry name" value="SAM-dependent_MTases_sf"/>
</dbReference>
<dbReference type="InterPro" id="IPR023149">
    <property type="entry name" value="Trans_acon_MeTrfase_C"/>
</dbReference>
<protein>
    <submittedName>
        <fullName evidence="2">Methyltransferase domain-containing protein</fullName>
    </submittedName>
</protein>
<dbReference type="GO" id="GO:0032259">
    <property type="term" value="P:methylation"/>
    <property type="evidence" value="ECO:0007669"/>
    <property type="project" value="UniProtKB-KW"/>
</dbReference>
<dbReference type="PANTHER" id="PTHR43861:SF1">
    <property type="entry name" value="TRANS-ACONITATE 2-METHYLTRANSFERASE"/>
    <property type="match status" value="1"/>
</dbReference>
<dbReference type="Pfam" id="PF13847">
    <property type="entry name" value="Methyltransf_31"/>
    <property type="match status" value="1"/>
</dbReference>
<evidence type="ECO:0000313" key="2">
    <source>
        <dbReference type="EMBL" id="TYR31812.1"/>
    </source>
</evidence>